<dbReference type="EMBL" id="BLXZ01000006">
    <property type="protein sequence ID" value="GFO69504.1"/>
    <property type="molecule type" value="Genomic_DNA"/>
</dbReference>
<proteinExistence type="predicted"/>
<evidence type="ECO:0000313" key="2">
    <source>
        <dbReference type="EMBL" id="GFO69504.1"/>
    </source>
</evidence>
<dbReference type="SUPFAM" id="SSF56935">
    <property type="entry name" value="Porins"/>
    <property type="match status" value="1"/>
</dbReference>
<feature type="chain" id="PRO_5028188852" evidence="1">
    <location>
        <begin position="25"/>
        <end position="409"/>
    </location>
</feature>
<dbReference type="RefSeq" id="WP_183362079.1">
    <property type="nucleotide sequence ID" value="NZ_BLXZ01000006.1"/>
</dbReference>
<dbReference type="InterPro" id="IPR023614">
    <property type="entry name" value="Porin_dom_sf"/>
</dbReference>
<name>A0A6V8NCA2_9BACT</name>
<keyword evidence="1" id="KW-0732">Signal</keyword>
<evidence type="ECO:0000313" key="3">
    <source>
        <dbReference type="Proteomes" id="UP000587586"/>
    </source>
</evidence>
<gene>
    <name evidence="2" type="ORF">GMLC_30830</name>
</gene>
<protein>
    <submittedName>
        <fullName evidence="2">Uncharacterized protein</fullName>
    </submittedName>
</protein>
<accession>A0A6V8NCA2</accession>
<keyword evidence="3" id="KW-1185">Reference proteome</keyword>
<feature type="signal peptide" evidence="1">
    <location>
        <begin position="1"/>
        <end position="24"/>
    </location>
</feature>
<dbReference type="AlphaFoldDB" id="A0A6V8NCA2"/>
<organism evidence="2 3">
    <name type="scientific">Geomonas limicola</name>
    <dbReference type="NCBI Taxonomy" id="2740186"/>
    <lineage>
        <taxon>Bacteria</taxon>
        <taxon>Pseudomonadati</taxon>
        <taxon>Thermodesulfobacteriota</taxon>
        <taxon>Desulfuromonadia</taxon>
        <taxon>Geobacterales</taxon>
        <taxon>Geobacteraceae</taxon>
        <taxon>Geomonas</taxon>
    </lineage>
</organism>
<sequence length="409" mass="45356">MKAGLSIVLLCVAGMMYPAVDASALEVEGVEIHGFVSQGFIQSTKENNFPVSNSGKGSFNFNDFAINFSKELTPGLRVGMQLLAMDRGSYGRDKVTIDWAYGDYRITDWLGVRGGKIKAPLGLYNESRDNDALRTFIFLPQNQYYEYDRDSFNAITGGSIYGSVPLGRGGRANYQVQVGTFPIEAGGASAKNYSAFISTPDITSTVTDISTETSVVHHLEWRPPVEGVRATFSGLHTSFRGTAVGQDVLGNSFDATWKFANLHRYLFGLEYTWGDLILASEYQLDDYTVSADYPNAPTQSFSSKQSGDGWYVSGTYRFTDWLEAGAYYHETYADRKDRSGARLVASGYVDNPWNAWQKDTALTLRFDPVPHVVFKIEGHLEEGTWLIAETSGAEKKNWFIFATKATVTF</sequence>
<dbReference type="Gene3D" id="2.40.160.10">
    <property type="entry name" value="Porin"/>
    <property type="match status" value="1"/>
</dbReference>
<reference evidence="3" key="1">
    <citation type="submission" date="2020-06" db="EMBL/GenBank/DDBJ databases">
        <title>Draft genomic sequecing of Geomonas sp. Red745.</title>
        <authorList>
            <person name="Itoh H."/>
            <person name="Xu Z.X."/>
            <person name="Ushijima N."/>
            <person name="Masuda Y."/>
            <person name="Shiratori Y."/>
            <person name="Senoo K."/>
        </authorList>
    </citation>
    <scope>NUCLEOTIDE SEQUENCE [LARGE SCALE GENOMIC DNA]</scope>
    <source>
        <strain evidence="3">Red745</strain>
    </source>
</reference>
<evidence type="ECO:0000256" key="1">
    <source>
        <dbReference type="SAM" id="SignalP"/>
    </source>
</evidence>
<dbReference type="Proteomes" id="UP000587586">
    <property type="component" value="Unassembled WGS sequence"/>
</dbReference>
<comment type="caution">
    <text evidence="2">The sequence shown here is derived from an EMBL/GenBank/DDBJ whole genome shotgun (WGS) entry which is preliminary data.</text>
</comment>